<dbReference type="InterPro" id="IPR031915">
    <property type="entry name" value="Clr2_N"/>
</dbReference>
<dbReference type="OrthoDB" id="3232761at2759"/>
<feature type="domain" description="Cryptic loci regulator 2 N-terminal" evidence="2">
    <location>
        <begin position="98"/>
        <end position="165"/>
    </location>
</feature>
<reference evidence="3 4" key="1">
    <citation type="journal article" date="2019" name="Nat. Ecol. Evol.">
        <title>Megaphylogeny resolves global patterns of mushroom evolution.</title>
        <authorList>
            <person name="Varga T."/>
            <person name="Krizsan K."/>
            <person name="Foldi C."/>
            <person name="Dima B."/>
            <person name="Sanchez-Garcia M."/>
            <person name="Sanchez-Ramirez S."/>
            <person name="Szollosi G.J."/>
            <person name="Szarkandi J.G."/>
            <person name="Papp V."/>
            <person name="Albert L."/>
            <person name="Andreopoulos W."/>
            <person name="Angelini C."/>
            <person name="Antonin V."/>
            <person name="Barry K.W."/>
            <person name="Bougher N.L."/>
            <person name="Buchanan P."/>
            <person name="Buyck B."/>
            <person name="Bense V."/>
            <person name="Catcheside P."/>
            <person name="Chovatia M."/>
            <person name="Cooper J."/>
            <person name="Damon W."/>
            <person name="Desjardin D."/>
            <person name="Finy P."/>
            <person name="Geml J."/>
            <person name="Haridas S."/>
            <person name="Hughes K."/>
            <person name="Justo A."/>
            <person name="Karasinski D."/>
            <person name="Kautmanova I."/>
            <person name="Kiss B."/>
            <person name="Kocsube S."/>
            <person name="Kotiranta H."/>
            <person name="LaButti K.M."/>
            <person name="Lechner B.E."/>
            <person name="Liimatainen K."/>
            <person name="Lipzen A."/>
            <person name="Lukacs Z."/>
            <person name="Mihaltcheva S."/>
            <person name="Morgado L.N."/>
            <person name="Niskanen T."/>
            <person name="Noordeloos M.E."/>
            <person name="Ohm R.A."/>
            <person name="Ortiz-Santana B."/>
            <person name="Ovrebo C."/>
            <person name="Racz N."/>
            <person name="Riley R."/>
            <person name="Savchenko A."/>
            <person name="Shiryaev A."/>
            <person name="Soop K."/>
            <person name="Spirin V."/>
            <person name="Szebenyi C."/>
            <person name="Tomsovsky M."/>
            <person name="Tulloss R.E."/>
            <person name="Uehling J."/>
            <person name="Grigoriev I.V."/>
            <person name="Vagvolgyi C."/>
            <person name="Papp T."/>
            <person name="Martin F.M."/>
            <person name="Miettinen O."/>
            <person name="Hibbett D.S."/>
            <person name="Nagy L.G."/>
        </authorList>
    </citation>
    <scope>NUCLEOTIDE SEQUENCE [LARGE SCALE GENOMIC DNA]</scope>
    <source>
        <strain evidence="3 4">OMC1185</strain>
    </source>
</reference>
<sequence length="256" mass="28728">MPGLLASPHGHQPAPSRYYDVVQHGTSNIALIDLRNSDGDVSRRPQRTRRVVDEDGNVDYLEEAGKEVEKHWRKVIGGFLAKTVLADQGWNLKHDNCLLKQLPEGYELYIHRKGDKDVPRTDVYLYGGRHVFRSPDEFCLHARWLALGSPTKRFTNKPDCPCKYCHGQLSQTELNKMWEIAPPPKCRGPRKKPDSKPKTDWANVVARAKDYTKLNISTQTPSVSSPTAVSPTSPSQIVPSPSSPSTSSRYPSITFP</sequence>
<feature type="region of interest" description="Disordered" evidence="1">
    <location>
        <begin position="216"/>
        <end position="256"/>
    </location>
</feature>
<dbReference type="Pfam" id="PF16761">
    <property type="entry name" value="Clr2_transil"/>
    <property type="match status" value="1"/>
</dbReference>
<dbReference type="EMBL" id="ML213506">
    <property type="protein sequence ID" value="TFK54214.1"/>
    <property type="molecule type" value="Genomic_DNA"/>
</dbReference>
<dbReference type="PANTHER" id="PTHR38046:SF1">
    <property type="entry name" value="CRYPTIC LOCI REGULATOR 2"/>
    <property type="match status" value="1"/>
</dbReference>
<dbReference type="InterPro" id="IPR038986">
    <property type="entry name" value="Clr2"/>
</dbReference>
<evidence type="ECO:0000256" key="1">
    <source>
        <dbReference type="SAM" id="MobiDB-lite"/>
    </source>
</evidence>
<keyword evidence="4" id="KW-1185">Reference proteome</keyword>
<evidence type="ECO:0000259" key="2">
    <source>
        <dbReference type="Pfam" id="PF16761"/>
    </source>
</evidence>
<dbReference type="GO" id="GO:0031934">
    <property type="term" value="C:mating-type region heterochromatin"/>
    <property type="evidence" value="ECO:0007669"/>
    <property type="project" value="TreeGrafter"/>
</dbReference>
<feature type="compositionally biased region" description="Low complexity" evidence="1">
    <location>
        <begin position="217"/>
        <end position="256"/>
    </location>
</feature>
<organism evidence="3 4">
    <name type="scientific">Heliocybe sulcata</name>
    <dbReference type="NCBI Taxonomy" id="5364"/>
    <lineage>
        <taxon>Eukaryota</taxon>
        <taxon>Fungi</taxon>
        <taxon>Dikarya</taxon>
        <taxon>Basidiomycota</taxon>
        <taxon>Agaricomycotina</taxon>
        <taxon>Agaricomycetes</taxon>
        <taxon>Gloeophyllales</taxon>
        <taxon>Gloeophyllaceae</taxon>
        <taxon>Heliocybe</taxon>
    </lineage>
</organism>
<dbReference type="Proteomes" id="UP000305948">
    <property type="component" value="Unassembled WGS sequence"/>
</dbReference>
<feature type="region of interest" description="Disordered" evidence="1">
    <location>
        <begin position="181"/>
        <end position="204"/>
    </location>
</feature>
<proteinExistence type="predicted"/>
<dbReference type="PANTHER" id="PTHR38046">
    <property type="entry name" value="CRYPTIC LOCI REGULATOR 2"/>
    <property type="match status" value="1"/>
</dbReference>
<evidence type="ECO:0000313" key="4">
    <source>
        <dbReference type="Proteomes" id="UP000305948"/>
    </source>
</evidence>
<dbReference type="GO" id="GO:0033553">
    <property type="term" value="C:rDNA heterochromatin"/>
    <property type="evidence" value="ECO:0007669"/>
    <property type="project" value="TreeGrafter"/>
</dbReference>
<name>A0A5C3N967_9AGAM</name>
<dbReference type="GO" id="GO:0070824">
    <property type="term" value="C:SHREC complex"/>
    <property type="evidence" value="ECO:0007669"/>
    <property type="project" value="InterPro"/>
</dbReference>
<dbReference type="STRING" id="5364.A0A5C3N967"/>
<dbReference type="GO" id="GO:0030466">
    <property type="term" value="P:silent mating-type cassette heterochromatin formation"/>
    <property type="evidence" value="ECO:0007669"/>
    <property type="project" value="TreeGrafter"/>
</dbReference>
<gene>
    <name evidence="3" type="ORF">OE88DRAFT_1165488</name>
</gene>
<evidence type="ECO:0000313" key="3">
    <source>
        <dbReference type="EMBL" id="TFK54214.1"/>
    </source>
</evidence>
<protein>
    <recommendedName>
        <fullName evidence="2">Cryptic loci regulator 2 N-terminal domain-containing protein</fullName>
    </recommendedName>
</protein>
<accession>A0A5C3N967</accession>
<dbReference type="AlphaFoldDB" id="A0A5C3N967"/>